<keyword evidence="1 4" id="KW-0812">Transmembrane</keyword>
<protein>
    <submittedName>
        <fullName evidence="6">MFS transporter</fullName>
    </submittedName>
</protein>
<sequence length="398" mass="42557">MASVTSTGSISPEKTAFSVILAVSFCHMLNDIMQSLLTALYPLLKANYALDFVQIGLLTFTFQLTASMLQPAVGIVTDRWGLPYSLPVAMLSTCSGLILLASAGDFWMLLVAASLIGVGSAIFHPESSRVARLASGGRHGLAQSLFQVGGNAGSALGPLLAAFIVIPFGQGSLAWFSIVAITGFFVLSWVSTWYVRHRRMTMNRPAPNRALPLPKARVLWAIAILVLLTATKNVYLASISSYFTFFVIEKFGTSVQQAQLMLFLFLGSAAAGTFLGGPIGDRYGARFVIWFSILGVIPFALMLPYANLFWTCVLSVLIGLIFSSAFSAIVVFAQELVPGRVGLIAGVFFGFAFGFGGMGAAVLGIFADREGIAFVYNICSYLPLLGILTVLLPKIPAR</sequence>
<feature type="transmembrane region" description="Helical" evidence="4">
    <location>
        <begin position="48"/>
        <end position="69"/>
    </location>
</feature>
<feature type="transmembrane region" description="Helical" evidence="4">
    <location>
        <begin position="216"/>
        <end position="238"/>
    </location>
</feature>
<keyword evidence="7" id="KW-1185">Reference proteome</keyword>
<feature type="transmembrane region" description="Helical" evidence="4">
    <location>
        <begin position="145"/>
        <end position="168"/>
    </location>
</feature>
<dbReference type="Gene3D" id="1.20.1250.20">
    <property type="entry name" value="MFS general substrate transporter like domains"/>
    <property type="match status" value="2"/>
</dbReference>
<accession>A0ABT4KDW6</accession>
<evidence type="ECO:0000256" key="2">
    <source>
        <dbReference type="ARBA" id="ARBA00022989"/>
    </source>
</evidence>
<feature type="domain" description="Major facilitator superfamily (MFS) profile" evidence="5">
    <location>
        <begin position="19"/>
        <end position="398"/>
    </location>
</feature>
<dbReference type="CDD" id="cd17478">
    <property type="entry name" value="MFS_FsR"/>
    <property type="match status" value="1"/>
</dbReference>
<feature type="transmembrane region" description="Helical" evidence="4">
    <location>
        <begin position="106"/>
        <end position="124"/>
    </location>
</feature>
<dbReference type="PROSITE" id="PS50850">
    <property type="entry name" value="MFS"/>
    <property type="match status" value="1"/>
</dbReference>
<evidence type="ECO:0000259" key="5">
    <source>
        <dbReference type="PROSITE" id="PS50850"/>
    </source>
</evidence>
<comment type="caution">
    <text evidence="6">The sequence shown here is derived from an EMBL/GenBank/DDBJ whole genome shotgun (WGS) entry which is preliminary data.</text>
</comment>
<dbReference type="Pfam" id="PF07690">
    <property type="entry name" value="MFS_1"/>
    <property type="match status" value="1"/>
</dbReference>
<feature type="transmembrane region" description="Helical" evidence="4">
    <location>
        <begin position="283"/>
        <end position="302"/>
    </location>
</feature>
<keyword evidence="3 4" id="KW-0472">Membrane</keyword>
<reference evidence="6" key="1">
    <citation type="submission" date="2022-10" db="EMBL/GenBank/DDBJ databases">
        <title>Whole genome sequencing of three plant growth promoting bacteria isolated from Vachellia tortilis subsp. raddiana in Morocco.</title>
        <authorList>
            <person name="Hnini M."/>
            <person name="Zouagui R."/>
            <person name="Zouagui H."/>
            <person name="Chemao Elfihri M.-W."/>
            <person name="Ibrahimi A."/>
            <person name="Sbabou L."/>
            <person name="Aurag J."/>
        </authorList>
    </citation>
    <scope>NUCLEOTIDE SEQUENCE</scope>
    <source>
        <strain evidence="6">LMR678</strain>
    </source>
</reference>
<dbReference type="PANTHER" id="PTHR43129:SF1">
    <property type="entry name" value="FOSMIDOMYCIN RESISTANCE PROTEIN"/>
    <property type="match status" value="1"/>
</dbReference>
<dbReference type="PANTHER" id="PTHR43129">
    <property type="entry name" value="FOSMIDOMYCIN RESISTANCE PROTEIN"/>
    <property type="match status" value="1"/>
</dbReference>
<dbReference type="InterPro" id="IPR036259">
    <property type="entry name" value="MFS_trans_sf"/>
</dbReference>
<evidence type="ECO:0000256" key="3">
    <source>
        <dbReference type="ARBA" id="ARBA00023136"/>
    </source>
</evidence>
<name>A0ABT4KDW6_9HYPH</name>
<feature type="transmembrane region" description="Helical" evidence="4">
    <location>
        <begin position="174"/>
        <end position="195"/>
    </location>
</feature>
<keyword evidence="2 4" id="KW-1133">Transmembrane helix</keyword>
<dbReference type="RefSeq" id="WP_173510660.1">
    <property type="nucleotide sequence ID" value="NZ_JABEKV010000002.1"/>
</dbReference>
<dbReference type="SUPFAM" id="SSF103473">
    <property type="entry name" value="MFS general substrate transporter"/>
    <property type="match status" value="1"/>
</dbReference>
<evidence type="ECO:0000313" key="7">
    <source>
        <dbReference type="Proteomes" id="UP001079430"/>
    </source>
</evidence>
<dbReference type="InterPro" id="IPR020846">
    <property type="entry name" value="MFS_dom"/>
</dbReference>
<dbReference type="InterPro" id="IPR011701">
    <property type="entry name" value="MFS"/>
</dbReference>
<evidence type="ECO:0000256" key="4">
    <source>
        <dbReference type="SAM" id="Phobius"/>
    </source>
</evidence>
<feature type="transmembrane region" description="Helical" evidence="4">
    <location>
        <begin position="308"/>
        <end position="331"/>
    </location>
</feature>
<feature type="transmembrane region" description="Helical" evidence="4">
    <location>
        <begin position="343"/>
        <end position="367"/>
    </location>
</feature>
<feature type="transmembrane region" description="Helical" evidence="4">
    <location>
        <begin position="373"/>
        <end position="392"/>
    </location>
</feature>
<feature type="transmembrane region" description="Helical" evidence="4">
    <location>
        <begin position="258"/>
        <end position="276"/>
    </location>
</feature>
<dbReference type="EMBL" id="JAPVOI010000004">
    <property type="protein sequence ID" value="MCZ4090089.1"/>
    <property type="molecule type" value="Genomic_DNA"/>
</dbReference>
<feature type="transmembrane region" description="Helical" evidence="4">
    <location>
        <begin position="81"/>
        <end position="100"/>
    </location>
</feature>
<evidence type="ECO:0000313" key="6">
    <source>
        <dbReference type="EMBL" id="MCZ4090089.1"/>
    </source>
</evidence>
<proteinExistence type="predicted"/>
<evidence type="ECO:0000256" key="1">
    <source>
        <dbReference type="ARBA" id="ARBA00022692"/>
    </source>
</evidence>
<dbReference type="Proteomes" id="UP001079430">
    <property type="component" value="Unassembled WGS sequence"/>
</dbReference>
<gene>
    <name evidence="6" type="ORF">O3W52_08405</name>
</gene>
<organism evidence="6 7">
    <name type="scientific">Sinorhizobium psoraleae</name>
    <dbReference type="NCBI Taxonomy" id="520838"/>
    <lineage>
        <taxon>Bacteria</taxon>
        <taxon>Pseudomonadati</taxon>
        <taxon>Pseudomonadota</taxon>
        <taxon>Alphaproteobacteria</taxon>
        <taxon>Hyphomicrobiales</taxon>
        <taxon>Rhizobiaceae</taxon>
        <taxon>Sinorhizobium/Ensifer group</taxon>
        <taxon>Sinorhizobium</taxon>
    </lineage>
</organism>